<dbReference type="InterPro" id="IPR051217">
    <property type="entry name" value="Insect_Cuticle_Struc_Prot"/>
</dbReference>
<comment type="caution">
    <text evidence="3">The sequence shown here is derived from an EMBL/GenBank/DDBJ whole genome shotgun (WGS) entry which is preliminary data.</text>
</comment>
<sequence length="244" mass="27747">MEKDRMDVHYHYRYAVEDPKSGVVNDRWEHRHGEYVKGAYSVLDPDGRVRTVDYEVDGHKGFHAVIRTQYPGNSLLSYLQLQKSFKQHGEPPVNILTNRKIETASSEYNNQRAAKLQKELPVNFHSISPNYYLSVAHAGYHAIDYYAYPKYSYDYGVKDVHTGDVKNQWETRDGDVVKGSYSLVEPDGTLRVVDYTSDKHNGFNAIVKKVGYASHPNHVVAAPYGSYSNAGGAFGSHYSNIKKY</sequence>
<organism evidence="3 4">
    <name type="scientific">Diploptera punctata</name>
    <name type="common">Pacific beetle cockroach</name>
    <dbReference type="NCBI Taxonomy" id="6984"/>
    <lineage>
        <taxon>Eukaryota</taxon>
        <taxon>Metazoa</taxon>
        <taxon>Ecdysozoa</taxon>
        <taxon>Arthropoda</taxon>
        <taxon>Hexapoda</taxon>
        <taxon>Insecta</taxon>
        <taxon>Pterygota</taxon>
        <taxon>Neoptera</taxon>
        <taxon>Polyneoptera</taxon>
        <taxon>Dictyoptera</taxon>
        <taxon>Blattodea</taxon>
        <taxon>Blaberoidea</taxon>
        <taxon>Blaberidae</taxon>
        <taxon>Diplopterinae</taxon>
        <taxon>Diploptera</taxon>
    </lineage>
</organism>
<keyword evidence="4" id="KW-1185">Reference proteome</keyword>
<feature type="non-terminal residue" evidence="3">
    <location>
        <position position="244"/>
    </location>
</feature>
<evidence type="ECO:0000256" key="2">
    <source>
        <dbReference type="PROSITE-ProRule" id="PRU00497"/>
    </source>
</evidence>
<name>A0AAD8A2B0_DIPPU</name>
<keyword evidence="1 2" id="KW-0193">Cuticle</keyword>
<accession>A0AAD8A2B0</accession>
<reference evidence="3" key="2">
    <citation type="submission" date="2023-05" db="EMBL/GenBank/DDBJ databases">
        <authorList>
            <person name="Fouks B."/>
        </authorList>
    </citation>
    <scope>NUCLEOTIDE SEQUENCE</scope>
    <source>
        <strain evidence="3">Stay&amp;Tobe</strain>
        <tissue evidence="3">Testes</tissue>
    </source>
</reference>
<dbReference type="PANTHER" id="PTHR12236">
    <property type="entry name" value="STRUCTURAL CONTITUENT OF CUTICLE"/>
    <property type="match status" value="1"/>
</dbReference>
<proteinExistence type="predicted"/>
<dbReference type="Pfam" id="PF00379">
    <property type="entry name" value="Chitin_bind_4"/>
    <property type="match status" value="2"/>
</dbReference>
<dbReference type="PROSITE" id="PS51155">
    <property type="entry name" value="CHIT_BIND_RR_2"/>
    <property type="match status" value="2"/>
</dbReference>
<dbReference type="PANTHER" id="PTHR12236:SF95">
    <property type="entry name" value="CUTICULAR PROTEIN 76BD, ISOFORM C-RELATED"/>
    <property type="match status" value="1"/>
</dbReference>
<gene>
    <name evidence="3" type="ORF">L9F63_002359</name>
</gene>
<evidence type="ECO:0000313" key="4">
    <source>
        <dbReference type="Proteomes" id="UP001233999"/>
    </source>
</evidence>
<dbReference type="AlphaFoldDB" id="A0AAD8A2B0"/>
<dbReference type="PRINTS" id="PR00947">
    <property type="entry name" value="CUTICLE"/>
</dbReference>
<dbReference type="Proteomes" id="UP001233999">
    <property type="component" value="Unassembled WGS sequence"/>
</dbReference>
<dbReference type="InterPro" id="IPR000618">
    <property type="entry name" value="Insect_cuticle"/>
</dbReference>
<dbReference type="GO" id="GO:0005615">
    <property type="term" value="C:extracellular space"/>
    <property type="evidence" value="ECO:0007669"/>
    <property type="project" value="TreeGrafter"/>
</dbReference>
<dbReference type="EMBL" id="JASPKZ010003887">
    <property type="protein sequence ID" value="KAJ9591078.1"/>
    <property type="molecule type" value="Genomic_DNA"/>
</dbReference>
<evidence type="ECO:0000256" key="1">
    <source>
        <dbReference type="ARBA" id="ARBA00022460"/>
    </source>
</evidence>
<dbReference type="GO" id="GO:0031012">
    <property type="term" value="C:extracellular matrix"/>
    <property type="evidence" value="ECO:0007669"/>
    <property type="project" value="TreeGrafter"/>
</dbReference>
<evidence type="ECO:0000313" key="3">
    <source>
        <dbReference type="EMBL" id="KAJ9591078.1"/>
    </source>
</evidence>
<dbReference type="GO" id="GO:0042302">
    <property type="term" value="F:structural constituent of cuticle"/>
    <property type="evidence" value="ECO:0007669"/>
    <property type="project" value="UniProtKB-UniRule"/>
</dbReference>
<protein>
    <submittedName>
        <fullName evidence="3">Uncharacterized protein</fullName>
    </submittedName>
</protein>
<reference evidence="3" key="1">
    <citation type="journal article" date="2023" name="IScience">
        <title>Live-bearing cockroach genome reveals convergent evolutionary mechanisms linked to viviparity in insects and beyond.</title>
        <authorList>
            <person name="Fouks B."/>
            <person name="Harrison M.C."/>
            <person name="Mikhailova A.A."/>
            <person name="Marchal E."/>
            <person name="English S."/>
            <person name="Carruthers M."/>
            <person name="Jennings E.C."/>
            <person name="Chiamaka E.L."/>
            <person name="Frigard R.A."/>
            <person name="Pippel M."/>
            <person name="Attardo G.M."/>
            <person name="Benoit J.B."/>
            <person name="Bornberg-Bauer E."/>
            <person name="Tobe S.S."/>
        </authorList>
    </citation>
    <scope>NUCLEOTIDE SEQUENCE</scope>
    <source>
        <strain evidence="3">Stay&amp;Tobe</strain>
    </source>
</reference>